<keyword evidence="2" id="KW-0503">Monooxygenase</keyword>
<accession>A0A1Y5P0F3</accession>
<feature type="domain" description="ABM" evidence="1">
    <location>
        <begin position="2"/>
        <end position="92"/>
    </location>
</feature>
<proteinExistence type="predicted"/>
<dbReference type="RefSeq" id="WP_295575358.1">
    <property type="nucleotide sequence ID" value="NZ_FLQR01000006.1"/>
</dbReference>
<dbReference type="PANTHER" id="PTHR33336:SF1">
    <property type="entry name" value="(4S)-4-HYDROXY-5-PHOSPHONOOXYPENTANE-2,3-DIONE ISOMERASE"/>
    <property type="match status" value="1"/>
</dbReference>
<dbReference type="SUPFAM" id="SSF54909">
    <property type="entry name" value="Dimeric alpha+beta barrel"/>
    <property type="match status" value="1"/>
</dbReference>
<dbReference type="InterPro" id="IPR011008">
    <property type="entry name" value="Dimeric_a/b-barrel"/>
</dbReference>
<reference evidence="2" key="1">
    <citation type="submission" date="2016-03" db="EMBL/GenBank/DDBJ databases">
        <authorList>
            <person name="Ploux O."/>
        </authorList>
    </citation>
    <scope>NUCLEOTIDE SEQUENCE</scope>
    <source>
        <strain evidence="2">UC1</strain>
    </source>
</reference>
<sequence>MYTVWVQLDVQPDRVDEFTSAIHTNALASLNDEPGCIRFDVQRDTSDPRRFYFYEIYIDQDAFEVAHRSARHYAAWRETEARCVVPGSKSMLLSAPLFPDDIPERP</sequence>
<dbReference type="PANTHER" id="PTHR33336">
    <property type="entry name" value="QUINOL MONOOXYGENASE YGIN-RELATED"/>
    <property type="match status" value="1"/>
</dbReference>
<dbReference type="InterPro" id="IPR007138">
    <property type="entry name" value="ABM_dom"/>
</dbReference>
<dbReference type="InterPro" id="IPR050744">
    <property type="entry name" value="AI-2_Isomerase_LsrG"/>
</dbReference>
<evidence type="ECO:0000313" key="2">
    <source>
        <dbReference type="EMBL" id="SBS72157.1"/>
    </source>
</evidence>
<keyword evidence="2" id="KW-0560">Oxidoreductase</keyword>
<organism evidence="2">
    <name type="scientific">uncultured Microbacterium sp</name>
    <dbReference type="NCBI Taxonomy" id="191216"/>
    <lineage>
        <taxon>Bacteria</taxon>
        <taxon>Bacillati</taxon>
        <taxon>Actinomycetota</taxon>
        <taxon>Actinomycetes</taxon>
        <taxon>Micrococcales</taxon>
        <taxon>Microbacteriaceae</taxon>
        <taxon>Microbacterium</taxon>
        <taxon>environmental samples</taxon>
    </lineage>
</organism>
<dbReference type="AlphaFoldDB" id="A0A1Y5P0F3"/>
<name>A0A1Y5P0F3_9MICO</name>
<dbReference type="EMBL" id="FLQR01000006">
    <property type="protein sequence ID" value="SBS72157.1"/>
    <property type="molecule type" value="Genomic_DNA"/>
</dbReference>
<dbReference type="Pfam" id="PF03992">
    <property type="entry name" value="ABM"/>
    <property type="match status" value="1"/>
</dbReference>
<dbReference type="PROSITE" id="PS51725">
    <property type="entry name" value="ABM"/>
    <property type="match status" value="1"/>
</dbReference>
<evidence type="ECO:0000259" key="1">
    <source>
        <dbReference type="PROSITE" id="PS51725"/>
    </source>
</evidence>
<dbReference type="GO" id="GO:0005829">
    <property type="term" value="C:cytosol"/>
    <property type="evidence" value="ECO:0007669"/>
    <property type="project" value="TreeGrafter"/>
</dbReference>
<protein>
    <submittedName>
        <fullName evidence="2">Antibiotic biosynthesis monooxygenase domain-containing protein</fullName>
    </submittedName>
</protein>
<dbReference type="Gene3D" id="3.30.70.100">
    <property type="match status" value="1"/>
</dbReference>
<dbReference type="GO" id="GO:0004497">
    <property type="term" value="F:monooxygenase activity"/>
    <property type="evidence" value="ECO:0007669"/>
    <property type="project" value="UniProtKB-KW"/>
</dbReference>
<gene>
    <name evidence="2" type="ORF">MIPYR_20449</name>
</gene>